<feature type="domain" description="Toxin SymE-like" evidence="2">
    <location>
        <begin position="6"/>
        <end position="52"/>
    </location>
</feature>
<dbReference type="Pfam" id="PF08845">
    <property type="entry name" value="SymE_toxin"/>
    <property type="match status" value="1"/>
</dbReference>
<evidence type="ECO:0000256" key="1">
    <source>
        <dbReference type="SAM" id="Coils"/>
    </source>
</evidence>
<keyword evidence="1" id="KW-0175">Coiled coil</keyword>
<protein>
    <submittedName>
        <fullName evidence="3">Endoribonuclease</fullName>
    </submittedName>
</protein>
<sequence>MKTKNIKVQYSSRYQSGFAPKIQLEGRWLEELGFPIGAHLFVEYEEGSIRIRPFTEEETAVLEEQKLQAEIAKKQQEYKAARRRLAKQYGQIPMVAEANRDYDADITIRPKRKK</sequence>
<feature type="coiled-coil region" evidence="1">
    <location>
        <begin position="57"/>
        <end position="91"/>
    </location>
</feature>
<dbReference type="GO" id="GO:0003723">
    <property type="term" value="F:RNA binding"/>
    <property type="evidence" value="ECO:0007669"/>
    <property type="project" value="InterPro"/>
</dbReference>
<dbReference type="EMBL" id="BK014815">
    <property type="protein sequence ID" value="DAD76975.1"/>
    <property type="molecule type" value="Genomic_DNA"/>
</dbReference>
<reference evidence="3" key="1">
    <citation type="journal article" date="2021" name="Proc. Natl. Acad. Sci. U.S.A.">
        <title>A Catalog of Tens of Thousands of Viruses from Human Metagenomes Reveals Hidden Associations with Chronic Diseases.</title>
        <authorList>
            <person name="Tisza M.J."/>
            <person name="Buck C.B."/>
        </authorList>
    </citation>
    <scope>NUCLEOTIDE SEQUENCE</scope>
    <source>
        <strain evidence="3">Ctquf9</strain>
    </source>
</reference>
<dbReference type="GO" id="GO:0016788">
    <property type="term" value="F:hydrolase activity, acting on ester bonds"/>
    <property type="evidence" value="ECO:0007669"/>
    <property type="project" value="InterPro"/>
</dbReference>
<accession>A0A8S5M4G5</accession>
<proteinExistence type="predicted"/>
<evidence type="ECO:0000259" key="2">
    <source>
        <dbReference type="Pfam" id="PF08845"/>
    </source>
</evidence>
<evidence type="ECO:0000313" key="3">
    <source>
        <dbReference type="EMBL" id="DAD76975.1"/>
    </source>
</evidence>
<name>A0A8S5M4G5_9CAUD</name>
<dbReference type="InterPro" id="IPR014944">
    <property type="entry name" value="Toxin_SymE-like"/>
</dbReference>
<organism evidence="3">
    <name type="scientific">Siphoviridae sp. ctquf9</name>
    <dbReference type="NCBI Taxonomy" id="2826470"/>
    <lineage>
        <taxon>Viruses</taxon>
        <taxon>Duplodnaviria</taxon>
        <taxon>Heunggongvirae</taxon>
        <taxon>Uroviricota</taxon>
        <taxon>Caudoviricetes</taxon>
    </lineage>
</organism>
<dbReference type="GO" id="GO:0016070">
    <property type="term" value="P:RNA metabolic process"/>
    <property type="evidence" value="ECO:0007669"/>
    <property type="project" value="InterPro"/>
</dbReference>